<evidence type="ECO:0000256" key="8">
    <source>
        <dbReference type="ARBA" id="ARBA00048552"/>
    </source>
</evidence>
<dbReference type="Pfam" id="PF04565">
    <property type="entry name" value="RNA_pol_Rpb2_3"/>
    <property type="match status" value="1"/>
</dbReference>
<dbReference type="InterPro" id="IPR007644">
    <property type="entry name" value="RNA_pol_bsu_protrusion"/>
</dbReference>
<feature type="domain" description="RNA polymerase Rpb2" evidence="12">
    <location>
        <begin position="1686"/>
        <end position="1771"/>
    </location>
</feature>
<dbReference type="InterPro" id="IPR007120">
    <property type="entry name" value="DNA-dir_RNAP_su2_dom"/>
</dbReference>
<dbReference type="Pfam" id="PF04560">
    <property type="entry name" value="RNA_pol_Rpb2_7"/>
    <property type="match status" value="1"/>
</dbReference>
<feature type="domain" description="RNA polymerase beta subunit protrusion" evidence="14">
    <location>
        <begin position="61"/>
        <end position="432"/>
    </location>
</feature>
<evidence type="ECO:0000259" key="17">
    <source>
        <dbReference type="Pfam" id="PF04567"/>
    </source>
</evidence>
<comment type="catalytic activity">
    <reaction evidence="8 9">
        <text>RNA(n) + a ribonucleoside 5'-triphosphate = RNA(n+1) + diphosphate</text>
        <dbReference type="Rhea" id="RHEA:21248"/>
        <dbReference type="Rhea" id="RHEA-COMP:14527"/>
        <dbReference type="Rhea" id="RHEA-COMP:17342"/>
        <dbReference type="ChEBI" id="CHEBI:33019"/>
        <dbReference type="ChEBI" id="CHEBI:61557"/>
        <dbReference type="ChEBI" id="CHEBI:140395"/>
        <dbReference type="EC" id="2.7.7.6"/>
    </reaction>
</comment>
<sequence length="1775" mass="198023">MALPSSLAELAAATGHFPNSASDDPIAALKAANYKGKGLMDPIKAVQDKWELVPAYLQIKGLVKQHIDSYNYFVDHDLKNIIKANEKITSDIDPKFYLKYTDITVGEPRRYDGDALQRPITPHECRLRDITYSAHIFVNIEYTRGGKIIRRKNVAIGRIPVMLRSNKCVLSNKSEKELAKMSECPLDPGGYFVVKGTEKVILVQEQLSKNRIIVEADSKKGNVSASVTSSTHERKSKSYVLTKHAKIYLKHNSLHEDIPIAIAFKAMGIQADREILQLVAGNDDMYKELFAINLEEAARLGIYTRKQALDFIGARAKASRKHLSMRRPLAEEALDVLATVIMAHVPVERLNFRPKAIYIASMVRRVLMAMQDEKKVDDRDYVGNKRLELAGQLLALLFEDLFKKFNSDLKINIDKVLKKPNRTVEFDAFNQFHFNGDYITAGFVRAISTGNWSLKRFKMERAGVTHVLSRLSYIAALGMMTRISSQFEKTRKVSGPRALQPSQWGMLCPSDTPEGEACGLVKNLALTTHITTDVEEEPIARIAFTLGCEDIHLLTGAELYRPDSYVVFLNGNVLGLTRFPQRFVTHFRRLRRAGRISEFVSIYTNNHHQTVYIASDGGRICRPLIIVDSQTGQPRVTDSHMQQLKSGARRFDDFLHNGLLEYLDVNEENDSNIALYERDIKPQYTTHLEIEPFTILGAAAGLIPYPHHNQSPRLTYHCLTVDHDVLTKRGWKKISKVTMDDEVMTLHKETRNQVWQRPEALVKRKDDGKKLYRLHSHCMDAVVTGYHRWHVDNRDDPELLFTLQTEDVATRAASSKDKGHWLQHDGHTTHNNHRVPSVGKNPSAAFMWPGLTLLHDNGFLDDEQNRIDWCRFVGLVMGVGGVTNDAQSRGGSAGVWIYQSTAKPQGIAYIRGILERLSAALPSFAYAVEERTARYLDDDEGNVAQGMAESNAADEAVFVVENDYDQNGDDEADADSDPASTSGFGSSIQPPAKSLTAGHTSGASHVDDDDDLEPIDVPVSHVTPAASSRSPLTEVASASQLVSSREQATPIKCRSSSPQESKKTRRTEIASWLVFKIKSRQLRDFFVPMVRGPQQFDPFDDDQTRTYDPTFHRQIEDTARDVPISTPVQQKAFAKVPAQPILPHRWMYIRRWYGPWIFDLDAVSARAIIEGHAAEDGKWQQLAKAWDEAAEVAYYNDSDPILAKSRSLSIVTSSLPMVEDLAVLAQMAEGHTTIAVHHPTNEACDRSLSKSICWRVSVALSDEKHWVALPKPQPYTNPRHDGFVYCLSMPNDSFLARRSIEYVTDTPVATVNRINQLPFFTGNCAMSKQAVGSIGCNQLIRIDTLLYLLLYPQAPMVKTRTIEMVGYDKLPAGQNGIVAIMSFSGYDIEDALILNKASLDRGYGRSQALKKSSTVIRKYPNGTHDRLADAPVDEATGKRQKRYDILEADGIAGVGERVEQGDVYVNKQTPVNANDNSSAAIMVGASNAAASVAYKSAPLSYKPPVSGYVDQVLITDTDSDQTLIKALIRQTRRPELGDKFSSRHGQKGVCGLIVNQEDMPFSDQGINPDIIMNPHGFPSRMTVGKMIELLSGKAGVITGTLQYGTAFGGSKVEDMSRLLVENGYNYAGKDTLTSGITGEPLECYVYFGPIYYQRLKHMVQDKMHARARGPRAVLTRQPTEGRSRDGGLRLGEMERDCLIGYGATQLLLERLMISSDAFTVHACQRCGLMGYNGFCPYCSSSKHVVQLTIPYGTKLMLQELMAMQVVPRLVLEDAV</sequence>
<dbReference type="Gene3D" id="3.90.1800.10">
    <property type="entry name" value="RNA polymerase alpha subunit dimerisation domain"/>
    <property type="match status" value="1"/>
</dbReference>
<feature type="domain" description="RNA polymerase Rpb2" evidence="16">
    <location>
        <begin position="567"/>
        <end position="628"/>
    </location>
</feature>
<feature type="domain" description="RNA polymerase Rpb2" evidence="15">
    <location>
        <begin position="467"/>
        <end position="530"/>
    </location>
</feature>
<evidence type="ECO:0000256" key="1">
    <source>
        <dbReference type="ARBA" id="ARBA00006835"/>
    </source>
</evidence>
<feature type="domain" description="RNA polymerase Rpb2" evidence="17">
    <location>
        <begin position="651"/>
        <end position="683"/>
    </location>
</feature>
<evidence type="ECO:0000259" key="13">
    <source>
        <dbReference type="Pfam" id="PF04561"/>
    </source>
</evidence>
<dbReference type="InterPro" id="IPR007641">
    <property type="entry name" value="RNA_pol_Rpb2_7"/>
</dbReference>
<dbReference type="Gene3D" id="2.170.16.10">
    <property type="entry name" value="Hedgehog/Intein (Hint) domain"/>
    <property type="match status" value="1"/>
</dbReference>
<feature type="region of interest" description="Disordered" evidence="10">
    <location>
        <begin position="965"/>
        <end position="1063"/>
    </location>
</feature>
<keyword evidence="2 9" id="KW-0240">DNA-directed RNA polymerase</keyword>
<evidence type="ECO:0000256" key="10">
    <source>
        <dbReference type="SAM" id="MobiDB-lite"/>
    </source>
</evidence>
<dbReference type="GO" id="GO:0003899">
    <property type="term" value="F:DNA-directed RNA polymerase activity"/>
    <property type="evidence" value="ECO:0007669"/>
    <property type="project" value="UniProtKB-EC"/>
</dbReference>
<evidence type="ECO:0000256" key="9">
    <source>
        <dbReference type="RuleBase" id="RU363031"/>
    </source>
</evidence>
<dbReference type="InterPro" id="IPR037033">
    <property type="entry name" value="DNA-dir_RNAP_su2_hyb_sf"/>
</dbReference>
<dbReference type="Pfam" id="PF04567">
    <property type="entry name" value="RNA_pol_Rpb2_5"/>
    <property type="match status" value="1"/>
</dbReference>
<dbReference type="InterPro" id="IPR007647">
    <property type="entry name" value="RNA_pol_Rpb2_5"/>
</dbReference>
<evidence type="ECO:0000256" key="3">
    <source>
        <dbReference type="ARBA" id="ARBA00022679"/>
    </source>
</evidence>
<reference evidence="18" key="1">
    <citation type="journal article" date="2014" name="Genome Biol. Evol.">
        <title>Gene Loss Rather Than Gene Gain Is Associated with a Host Jump from Monocots to Dicots in the Smut Fungus Melanopsichium pennsylvanicum.</title>
        <authorList>
            <person name="Sharma R."/>
            <person name="Mishra B."/>
            <person name="Runge F."/>
            <person name="Thines M."/>
        </authorList>
    </citation>
    <scope>NUCLEOTIDE SEQUENCE</scope>
    <source>
        <strain evidence="18">4</strain>
    </source>
</reference>
<evidence type="ECO:0000259" key="14">
    <source>
        <dbReference type="Pfam" id="PF04563"/>
    </source>
</evidence>
<keyword evidence="7 9" id="KW-0804">Transcription</keyword>
<dbReference type="Gene3D" id="3.90.1100.10">
    <property type="match status" value="1"/>
</dbReference>
<dbReference type="FunFam" id="3.90.1110.10:FF:000006">
    <property type="entry name" value="DNA-directed RNA polymerase subunit beta"/>
    <property type="match status" value="1"/>
</dbReference>
<dbReference type="InterPro" id="IPR007642">
    <property type="entry name" value="RNA_pol_Rpb2_2"/>
</dbReference>
<dbReference type="Gene3D" id="3.90.1070.20">
    <property type="match status" value="1"/>
</dbReference>
<dbReference type="GO" id="GO:0003677">
    <property type="term" value="F:DNA binding"/>
    <property type="evidence" value="ECO:0007669"/>
    <property type="project" value="InterPro"/>
</dbReference>
<accession>A0A077RCT9</accession>
<dbReference type="Gene3D" id="3.90.1110.10">
    <property type="entry name" value="RNA polymerase Rpb2, domain 2"/>
    <property type="match status" value="1"/>
</dbReference>
<dbReference type="Gene3D" id="2.40.270.10">
    <property type="entry name" value="DNA-directed RNA polymerase, subunit 2, domain 6"/>
    <property type="match status" value="1"/>
</dbReference>
<comment type="function">
    <text evidence="9">DNA-dependent RNA polymerase catalyzes the transcription of DNA into RNA using the four ribonucleoside triphosphates as substrates.</text>
</comment>
<dbReference type="InterPro" id="IPR014724">
    <property type="entry name" value="RNA_pol_RPB2_OB-fold"/>
</dbReference>
<dbReference type="InterPro" id="IPR015712">
    <property type="entry name" value="DNA-dir_RNA_pol_su2"/>
</dbReference>
<dbReference type="GO" id="GO:0046872">
    <property type="term" value="F:metal ion binding"/>
    <property type="evidence" value="ECO:0007669"/>
    <property type="project" value="UniProtKB-KW"/>
</dbReference>
<keyword evidence="4 9" id="KW-0548">Nucleotidyltransferase</keyword>
<dbReference type="FunFam" id="2.40.270.10:FF:000011">
    <property type="entry name" value="DNA-directed RNA polymerase subunit beta"/>
    <property type="match status" value="1"/>
</dbReference>
<dbReference type="FunFam" id="3.90.1070.20:FF:000002">
    <property type="entry name" value="DNA-directed RNA polymerase subunit beta"/>
    <property type="match status" value="1"/>
</dbReference>
<evidence type="ECO:0000259" key="15">
    <source>
        <dbReference type="Pfam" id="PF04565"/>
    </source>
</evidence>
<evidence type="ECO:0000256" key="2">
    <source>
        <dbReference type="ARBA" id="ARBA00022478"/>
    </source>
</evidence>
<dbReference type="NCBIfam" id="NF007175">
    <property type="entry name" value="PRK09606.1"/>
    <property type="match status" value="1"/>
</dbReference>
<feature type="compositionally biased region" description="Acidic residues" evidence="10">
    <location>
        <begin position="965"/>
        <end position="976"/>
    </location>
</feature>
<dbReference type="FunFam" id="3.90.1800.10:FF:000002">
    <property type="entry name" value="DNA-directed RNA polymerase subunit beta"/>
    <property type="match status" value="1"/>
</dbReference>
<evidence type="ECO:0000256" key="4">
    <source>
        <dbReference type="ARBA" id="ARBA00022695"/>
    </source>
</evidence>
<dbReference type="SUPFAM" id="SSF51294">
    <property type="entry name" value="Hedgehog/intein (Hint) domain"/>
    <property type="match status" value="1"/>
</dbReference>
<dbReference type="Pfam" id="PF04561">
    <property type="entry name" value="RNA_pol_Rpb2_2"/>
    <property type="match status" value="1"/>
</dbReference>
<feature type="compositionally biased region" description="Polar residues" evidence="10">
    <location>
        <begin position="1025"/>
        <end position="1047"/>
    </location>
</feature>
<evidence type="ECO:0000256" key="6">
    <source>
        <dbReference type="ARBA" id="ARBA00022833"/>
    </source>
</evidence>
<evidence type="ECO:0000256" key="5">
    <source>
        <dbReference type="ARBA" id="ARBA00022723"/>
    </source>
</evidence>
<evidence type="ECO:0000313" key="18">
    <source>
        <dbReference type="EMBL" id="CDI55419.1"/>
    </source>
</evidence>
<feature type="region of interest" description="Disordered" evidence="10">
    <location>
        <begin position="814"/>
        <end position="836"/>
    </location>
</feature>
<name>A0A077RCT9_9BASI</name>
<dbReference type="InterPro" id="IPR007121">
    <property type="entry name" value="RNA_pol_bsu_CS"/>
</dbReference>
<dbReference type="FunFam" id="3.90.1100.10:FF:000019">
    <property type="entry name" value="DNA-directed RNA polymerase subunit beta"/>
    <property type="match status" value="1"/>
</dbReference>
<dbReference type="Pfam" id="PF04566">
    <property type="entry name" value="RNA_pol_Rpb2_4"/>
    <property type="match status" value="1"/>
</dbReference>
<dbReference type="CDD" id="cd00653">
    <property type="entry name" value="RNA_pol_B_RPB2"/>
    <property type="match status" value="2"/>
</dbReference>
<dbReference type="Pfam" id="PF04563">
    <property type="entry name" value="RNA_pol_Rpb2_1"/>
    <property type="match status" value="1"/>
</dbReference>
<evidence type="ECO:0000256" key="7">
    <source>
        <dbReference type="ARBA" id="ARBA00023163"/>
    </source>
</evidence>
<dbReference type="PROSITE" id="PS01166">
    <property type="entry name" value="RNA_POL_BETA"/>
    <property type="match status" value="1"/>
</dbReference>
<dbReference type="InterPro" id="IPR006141">
    <property type="entry name" value="Intein_N"/>
</dbReference>
<dbReference type="InterPro" id="IPR036844">
    <property type="entry name" value="Hint_dom_sf"/>
</dbReference>
<dbReference type="PANTHER" id="PTHR20856">
    <property type="entry name" value="DNA-DIRECTED RNA POLYMERASE I SUBUNIT 2"/>
    <property type="match status" value="1"/>
</dbReference>
<dbReference type="EMBL" id="HG529646">
    <property type="protein sequence ID" value="CDI55419.1"/>
    <property type="molecule type" value="Genomic_DNA"/>
</dbReference>
<evidence type="ECO:0000259" key="12">
    <source>
        <dbReference type="Pfam" id="PF04560"/>
    </source>
</evidence>
<dbReference type="InterPro" id="IPR007645">
    <property type="entry name" value="RNA_pol_Rpb2_3"/>
</dbReference>
<dbReference type="SUPFAM" id="SSF64484">
    <property type="entry name" value="beta and beta-prime subunits of DNA dependent RNA-polymerase"/>
    <property type="match status" value="2"/>
</dbReference>
<dbReference type="Gene3D" id="2.40.50.150">
    <property type="match status" value="1"/>
</dbReference>
<organism evidence="18">
    <name type="scientific">Melanopsichium pennsylvanicum 4</name>
    <dbReference type="NCBI Taxonomy" id="1398559"/>
    <lineage>
        <taxon>Eukaryota</taxon>
        <taxon>Fungi</taxon>
        <taxon>Dikarya</taxon>
        <taxon>Basidiomycota</taxon>
        <taxon>Ustilaginomycotina</taxon>
        <taxon>Ustilaginomycetes</taxon>
        <taxon>Ustilaginales</taxon>
        <taxon>Ustilaginaceae</taxon>
        <taxon>Melanopsichium</taxon>
    </lineage>
</organism>
<dbReference type="GO" id="GO:0016539">
    <property type="term" value="P:intein-mediated protein splicing"/>
    <property type="evidence" value="ECO:0007669"/>
    <property type="project" value="InterPro"/>
</dbReference>
<evidence type="ECO:0000259" key="11">
    <source>
        <dbReference type="Pfam" id="PF00562"/>
    </source>
</evidence>
<evidence type="ECO:0000259" key="16">
    <source>
        <dbReference type="Pfam" id="PF04566"/>
    </source>
</evidence>
<protein>
    <recommendedName>
        <fullName evidence="9">DNA-directed RNA polymerase subunit beta</fullName>
        <ecNumber evidence="9">2.7.7.6</ecNumber>
    </recommendedName>
</protein>
<dbReference type="GO" id="GO:0006351">
    <property type="term" value="P:DNA-templated transcription"/>
    <property type="evidence" value="ECO:0007669"/>
    <property type="project" value="InterPro"/>
</dbReference>
<dbReference type="PROSITE" id="PS50817">
    <property type="entry name" value="INTEIN_N_TER"/>
    <property type="match status" value="1"/>
</dbReference>
<keyword evidence="6" id="KW-0862">Zinc</keyword>
<keyword evidence="5" id="KW-0479">Metal-binding</keyword>
<feature type="domain" description="RNA polymerase Rpb2" evidence="13">
    <location>
        <begin position="209"/>
        <end position="388"/>
    </location>
</feature>
<dbReference type="EC" id="2.7.7.6" evidence="9"/>
<feature type="compositionally biased region" description="Basic and acidic residues" evidence="10">
    <location>
        <begin position="814"/>
        <end position="828"/>
    </location>
</feature>
<dbReference type="GO" id="GO:0000428">
    <property type="term" value="C:DNA-directed RNA polymerase complex"/>
    <property type="evidence" value="ECO:0007669"/>
    <property type="project" value="UniProtKB-KW"/>
</dbReference>
<comment type="similarity">
    <text evidence="1 9">Belongs to the RNA polymerase beta chain family.</text>
</comment>
<dbReference type="Pfam" id="PF00562">
    <property type="entry name" value="RNA_pol_Rpb2_6"/>
    <property type="match status" value="1"/>
</dbReference>
<proteinExistence type="inferred from homology"/>
<dbReference type="InterPro" id="IPR007646">
    <property type="entry name" value="RNA_pol_Rpb2_4"/>
</dbReference>
<feature type="domain" description="DNA-directed RNA polymerase subunit 2 hybrid-binding" evidence="11">
    <location>
        <begin position="1313"/>
        <end position="1684"/>
    </location>
</feature>
<dbReference type="FunFam" id="3.90.1100.10:FF:000020">
    <property type="entry name" value="DNA-directed RNA polymerase subunit beta"/>
    <property type="match status" value="1"/>
</dbReference>
<dbReference type="InterPro" id="IPR037034">
    <property type="entry name" value="RNA_pol_Rpb2_2_sf"/>
</dbReference>
<keyword evidence="3 9" id="KW-0808">Transferase</keyword>
<dbReference type="GO" id="GO:0032549">
    <property type="term" value="F:ribonucleoside binding"/>
    <property type="evidence" value="ECO:0007669"/>
    <property type="project" value="InterPro"/>
</dbReference>